<proteinExistence type="predicted"/>
<sequence length="186" mass="20497">MSDKLTVAAQNMIDNLKKKTGKSLAEWIPIAKASGFEKHGQILKYLKTEQGLTHGYANLVAIKARETAASPKTDDDLINNQYSSKESLRPIYDAIMTAVSQFGDDLVVAPKKAYVSLRRNKQFGLIQPSTKTRVDVGINFRDVAADGRLEASGSFNAMVSHRVRLATPNDVNDELIGWLRQAYDAA</sequence>
<dbReference type="InterPro" id="IPR043714">
    <property type="entry name" value="DUF5655"/>
</dbReference>
<protein>
    <recommendedName>
        <fullName evidence="1">DUF5655 domain-containing protein</fullName>
    </recommendedName>
</protein>
<organism evidence="2">
    <name type="scientific">hydrothermal vent metagenome</name>
    <dbReference type="NCBI Taxonomy" id="652676"/>
    <lineage>
        <taxon>unclassified sequences</taxon>
        <taxon>metagenomes</taxon>
        <taxon>ecological metagenomes</taxon>
    </lineage>
</organism>
<accession>A0A3B0UZ29</accession>
<reference evidence="2" key="1">
    <citation type="submission" date="2018-06" db="EMBL/GenBank/DDBJ databases">
        <authorList>
            <person name="Zhirakovskaya E."/>
        </authorList>
    </citation>
    <scope>NUCLEOTIDE SEQUENCE</scope>
</reference>
<dbReference type="InterPro" id="IPR025629">
    <property type="entry name" value="DUF4287"/>
</dbReference>
<evidence type="ECO:0000313" key="2">
    <source>
        <dbReference type="EMBL" id="VAW33920.1"/>
    </source>
</evidence>
<dbReference type="AlphaFoldDB" id="A0A3B0UZ29"/>
<gene>
    <name evidence="2" type="ORF">MNBD_CHLOROFLEXI01-3818</name>
</gene>
<dbReference type="Pfam" id="PF14117">
    <property type="entry name" value="DUF4287"/>
    <property type="match status" value="1"/>
</dbReference>
<feature type="domain" description="DUF5655" evidence="1">
    <location>
        <begin position="80"/>
        <end position="184"/>
    </location>
</feature>
<name>A0A3B0UZ29_9ZZZZ</name>
<dbReference type="Pfam" id="PF18899">
    <property type="entry name" value="DUF5655"/>
    <property type="match status" value="1"/>
</dbReference>
<evidence type="ECO:0000259" key="1">
    <source>
        <dbReference type="Pfam" id="PF18899"/>
    </source>
</evidence>
<dbReference type="EMBL" id="UOEU01000493">
    <property type="protein sequence ID" value="VAW33920.1"/>
    <property type="molecule type" value="Genomic_DNA"/>
</dbReference>